<evidence type="ECO:0000259" key="4">
    <source>
        <dbReference type="PROSITE" id="PS50086"/>
    </source>
</evidence>
<dbReference type="OMA" id="VYMFAQI"/>
<feature type="region of interest" description="Disordered" evidence="2">
    <location>
        <begin position="1"/>
        <end position="30"/>
    </location>
</feature>
<dbReference type="Pfam" id="PF00566">
    <property type="entry name" value="RabGAP-TBC"/>
    <property type="match status" value="1"/>
</dbReference>
<dbReference type="GO" id="GO:0005789">
    <property type="term" value="C:endoplasmic reticulum membrane"/>
    <property type="evidence" value="ECO:0007669"/>
    <property type="project" value="TreeGrafter"/>
</dbReference>
<evidence type="ECO:0000256" key="1">
    <source>
        <dbReference type="ARBA" id="ARBA00022468"/>
    </source>
</evidence>
<dbReference type="Proteomes" id="UP000054516">
    <property type="component" value="Unassembled WGS sequence"/>
</dbReference>
<proteinExistence type="predicted"/>
<dbReference type="AlphaFoldDB" id="A0A1S7UIB9"/>
<dbReference type="Gene3D" id="1.10.8.1310">
    <property type="match status" value="1"/>
</dbReference>
<feature type="compositionally biased region" description="Low complexity" evidence="2">
    <location>
        <begin position="12"/>
        <end position="24"/>
    </location>
</feature>
<accession>A0A1S7UIB9</accession>
<protein>
    <submittedName>
        <fullName evidence="5">Putative GTPase-activating protein gyp10 protein</fullName>
    </submittedName>
</protein>
<dbReference type="EMBL" id="DF977446">
    <property type="protein sequence ID" value="GAP82948.2"/>
    <property type="molecule type" value="Genomic_DNA"/>
</dbReference>
<dbReference type="STRING" id="77044.A0A1S7UIB9"/>
<name>A0A1S7UIB9_ROSNE</name>
<dbReference type="SUPFAM" id="SSF47923">
    <property type="entry name" value="Ypt/Rab-GAP domain of gyp1p"/>
    <property type="match status" value="2"/>
</dbReference>
<keyword evidence="3" id="KW-0472">Membrane</keyword>
<keyword evidence="3" id="KW-0812">Transmembrane</keyword>
<evidence type="ECO:0000256" key="3">
    <source>
        <dbReference type="SAM" id="Phobius"/>
    </source>
</evidence>
<dbReference type="OrthoDB" id="206700at2759"/>
<gene>
    <name evidence="5" type="ORF">SAMD00023353_0104780</name>
</gene>
<evidence type="ECO:0000313" key="6">
    <source>
        <dbReference type="Proteomes" id="UP000054516"/>
    </source>
</evidence>
<dbReference type="InterPro" id="IPR035969">
    <property type="entry name" value="Rab-GAP_TBC_sf"/>
</dbReference>
<evidence type="ECO:0000313" key="5">
    <source>
        <dbReference type="EMBL" id="GAP82948.2"/>
    </source>
</evidence>
<feature type="compositionally biased region" description="Basic residues" evidence="2">
    <location>
        <begin position="1"/>
        <end position="11"/>
    </location>
</feature>
<dbReference type="PANTHER" id="PTHR20913">
    <property type="entry name" value="TBC1 DOMAIN FAMILY MEMBER 20/GTPASE"/>
    <property type="match status" value="1"/>
</dbReference>
<dbReference type="InterPro" id="IPR045913">
    <property type="entry name" value="TBC20/Gyp8-like"/>
</dbReference>
<dbReference type="GO" id="GO:0005096">
    <property type="term" value="F:GTPase activator activity"/>
    <property type="evidence" value="ECO:0007669"/>
    <property type="project" value="UniProtKB-KW"/>
</dbReference>
<dbReference type="PANTHER" id="PTHR20913:SF7">
    <property type="entry name" value="RE60063P"/>
    <property type="match status" value="1"/>
</dbReference>
<reference evidence="5" key="1">
    <citation type="submission" date="2016-03" db="EMBL/GenBank/DDBJ databases">
        <title>Draft genome sequence of Rosellinia necatrix.</title>
        <authorList>
            <person name="Kanematsu S."/>
        </authorList>
    </citation>
    <scope>NUCLEOTIDE SEQUENCE [LARGE SCALE GENOMIC DNA]</scope>
    <source>
        <strain evidence="5">W97</strain>
    </source>
</reference>
<evidence type="ECO:0000256" key="2">
    <source>
        <dbReference type="SAM" id="MobiDB-lite"/>
    </source>
</evidence>
<keyword evidence="6" id="KW-1185">Reference proteome</keyword>
<dbReference type="GO" id="GO:0006888">
    <property type="term" value="P:endoplasmic reticulum to Golgi vesicle-mediated transport"/>
    <property type="evidence" value="ECO:0007669"/>
    <property type="project" value="TreeGrafter"/>
</dbReference>
<dbReference type="PROSITE" id="PS50086">
    <property type="entry name" value="TBC_RABGAP"/>
    <property type="match status" value="1"/>
</dbReference>
<feature type="transmembrane region" description="Helical" evidence="3">
    <location>
        <begin position="366"/>
        <end position="384"/>
    </location>
</feature>
<keyword evidence="1" id="KW-0343">GTPase activation</keyword>
<sequence>MATANGHRHAKAAQADADPGAEPDASTDRPDEARILAACERKDLDELRDIAVAPGGFQSDYLRSRAWPVLLGFDADATSASPIETSSPWRHLPRHRDEEQVRLDVDRSFIYYPNYESPTQLKEKKAELSALITQVLREQPYLCYFQGYHDICQVLLLVLPPGLRAPAAARLSALRIRDFMLPTLAPALVQLRLIPDLVRAEDPALFAHLAQSEPHFALSDTLTMFAHNVQRYRDIARLFDALLAREQAFGLYVFACIVLGRRAELLAHGGGGDDDGPDMLYFVLSKLPPDLDLDAVVAGAARLFRRHPPESLPAWRRISSASTLRTTRDPRALARQTLPDGRAFFDAQVRQMQWAERRQRMLRAAWANRTVLLTILVGVGAVYLRKTSAWTSILAWMIRLGKG</sequence>
<dbReference type="InterPro" id="IPR000195">
    <property type="entry name" value="Rab-GAP-TBC_dom"/>
</dbReference>
<feature type="domain" description="Rab-GAP TBC" evidence="4">
    <location>
        <begin position="57"/>
        <end position="246"/>
    </location>
</feature>
<keyword evidence="3" id="KW-1133">Transmembrane helix</keyword>
<dbReference type="SMART" id="SM00164">
    <property type="entry name" value="TBC"/>
    <property type="match status" value="1"/>
</dbReference>
<organism evidence="5">
    <name type="scientific">Rosellinia necatrix</name>
    <name type="common">White root-rot fungus</name>
    <dbReference type="NCBI Taxonomy" id="77044"/>
    <lineage>
        <taxon>Eukaryota</taxon>
        <taxon>Fungi</taxon>
        <taxon>Dikarya</taxon>
        <taxon>Ascomycota</taxon>
        <taxon>Pezizomycotina</taxon>
        <taxon>Sordariomycetes</taxon>
        <taxon>Xylariomycetidae</taxon>
        <taxon>Xylariales</taxon>
        <taxon>Xylariaceae</taxon>
        <taxon>Rosellinia</taxon>
    </lineage>
</organism>
<dbReference type="Gene3D" id="1.10.472.80">
    <property type="entry name" value="Ypt/Rab-GAP domain of gyp1p, domain 3"/>
    <property type="match status" value="1"/>
</dbReference>